<accession>A0AAD5M0G2</accession>
<name>A0AAD5M0G2_PARTN</name>
<proteinExistence type="predicted"/>
<dbReference type="Proteomes" id="UP001196413">
    <property type="component" value="Unassembled WGS sequence"/>
</dbReference>
<organism evidence="1 2">
    <name type="scientific">Parelaphostrongylus tenuis</name>
    <name type="common">Meningeal worm</name>
    <dbReference type="NCBI Taxonomy" id="148309"/>
    <lineage>
        <taxon>Eukaryota</taxon>
        <taxon>Metazoa</taxon>
        <taxon>Ecdysozoa</taxon>
        <taxon>Nematoda</taxon>
        <taxon>Chromadorea</taxon>
        <taxon>Rhabditida</taxon>
        <taxon>Rhabditina</taxon>
        <taxon>Rhabditomorpha</taxon>
        <taxon>Strongyloidea</taxon>
        <taxon>Metastrongylidae</taxon>
        <taxon>Parelaphostrongylus</taxon>
    </lineage>
</organism>
<reference evidence="1" key="1">
    <citation type="submission" date="2021-06" db="EMBL/GenBank/DDBJ databases">
        <title>Parelaphostrongylus tenuis whole genome reference sequence.</title>
        <authorList>
            <person name="Garwood T.J."/>
            <person name="Larsen P.A."/>
            <person name="Fountain-Jones N.M."/>
            <person name="Garbe J.R."/>
            <person name="Macchietto M.G."/>
            <person name="Kania S.A."/>
            <person name="Gerhold R.W."/>
            <person name="Richards J.E."/>
            <person name="Wolf T.M."/>
        </authorList>
    </citation>
    <scope>NUCLEOTIDE SEQUENCE</scope>
    <source>
        <strain evidence="1">MNPRO001-30</strain>
        <tissue evidence="1">Meninges</tissue>
    </source>
</reference>
<comment type="caution">
    <text evidence="1">The sequence shown here is derived from an EMBL/GenBank/DDBJ whole genome shotgun (WGS) entry which is preliminary data.</text>
</comment>
<protein>
    <submittedName>
        <fullName evidence="1">Uncharacterized protein</fullName>
    </submittedName>
</protein>
<gene>
    <name evidence="1" type="ORF">KIN20_005501</name>
</gene>
<evidence type="ECO:0000313" key="2">
    <source>
        <dbReference type="Proteomes" id="UP001196413"/>
    </source>
</evidence>
<sequence>MQKAFLGNKQRIKIDEIQAVDSDDDEKADKTAMYKYSLLVENISSEISFQGDHHVFTHLSSCYCKNLMNNLGSTAVYKDLRRSIEISDCDFNHTDFIAFFKEVISTPHQTHEIIDIYEVPKAMIYTFVQFFQSGCRLTLSGQHYGLKTAYVGEVMFTGRVSCVNLATIYSLTYRRILHGYLIKYVCTYQSLFEILKAVQAHQFLMFNSTCMQATSQL</sequence>
<dbReference type="EMBL" id="JAHQIW010000752">
    <property type="protein sequence ID" value="KAJ1349845.1"/>
    <property type="molecule type" value="Genomic_DNA"/>
</dbReference>
<evidence type="ECO:0000313" key="1">
    <source>
        <dbReference type="EMBL" id="KAJ1349845.1"/>
    </source>
</evidence>
<dbReference type="AlphaFoldDB" id="A0AAD5M0G2"/>
<keyword evidence="2" id="KW-1185">Reference proteome</keyword>